<evidence type="ECO:0000313" key="8">
    <source>
        <dbReference type="Proteomes" id="UP001479436"/>
    </source>
</evidence>
<organism evidence="7 8">
    <name type="scientific">Basidiobolus ranarum</name>
    <dbReference type="NCBI Taxonomy" id="34480"/>
    <lineage>
        <taxon>Eukaryota</taxon>
        <taxon>Fungi</taxon>
        <taxon>Fungi incertae sedis</taxon>
        <taxon>Zoopagomycota</taxon>
        <taxon>Entomophthoromycotina</taxon>
        <taxon>Basidiobolomycetes</taxon>
        <taxon>Basidiobolales</taxon>
        <taxon>Basidiobolaceae</taxon>
        <taxon>Basidiobolus</taxon>
    </lineage>
</organism>
<feature type="compositionally biased region" description="Basic and acidic residues" evidence="5">
    <location>
        <begin position="1"/>
        <end position="13"/>
    </location>
</feature>
<dbReference type="PANTHER" id="PTHR24161">
    <property type="entry name" value="ANK_REP_REGION DOMAIN-CONTAINING PROTEIN-RELATED"/>
    <property type="match status" value="1"/>
</dbReference>
<dbReference type="PROSITE" id="PS50088">
    <property type="entry name" value="ANK_REPEAT"/>
    <property type="match status" value="4"/>
</dbReference>
<evidence type="ECO:0000256" key="1">
    <source>
        <dbReference type="ARBA" id="ARBA00012210"/>
    </source>
</evidence>
<gene>
    <name evidence="7" type="primary">AKR1_4</name>
    <name evidence="7" type="ORF">K7432_016470</name>
</gene>
<evidence type="ECO:0000256" key="3">
    <source>
        <dbReference type="ARBA" id="ARBA00023043"/>
    </source>
</evidence>
<dbReference type="SUPFAM" id="SSF48403">
    <property type="entry name" value="Ankyrin repeat"/>
    <property type="match status" value="1"/>
</dbReference>
<feature type="repeat" description="ANK" evidence="4">
    <location>
        <begin position="138"/>
        <end position="170"/>
    </location>
</feature>
<feature type="repeat" description="ANK" evidence="4">
    <location>
        <begin position="237"/>
        <end position="269"/>
    </location>
</feature>
<dbReference type="SMART" id="SM00248">
    <property type="entry name" value="ANK"/>
    <property type="match status" value="6"/>
</dbReference>
<keyword evidence="2" id="KW-0677">Repeat</keyword>
<dbReference type="GO" id="GO:0019706">
    <property type="term" value="F:protein-cysteine S-palmitoyltransferase activity"/>
    <property type="evidence" value="ECO:0007669"/>
    <property type="project" value="UniProtKB-EC"/>
</dbReference>
<dbReference type="InterPro" id="IPR036770">
    <property type="entry name" value="Ankyrin_rpt-contain_sf"/>
</dbReference>
<keyword evidence="7" id="KW-0012">Acyltransferase</keyword>
<feature type="repeat" description="ANK" evidence="4">
    <location>
        <begin position="171"/>
        <end position="203"/>
    </location>
</feature>
<keyword evidence="6" id="KW-1133">Transmembrane helix</keyword>
<evidence type="ECO:0000256" key="2">
    <source>
        <dbReference type="ARBA" id="ARBA00022737"/>
    </source>
</evidence>
<dbReference type="InterPro" id="IPR002110">
    <property type="entry name" value="Ankyrin_rpt"/>
</dbReference>
<dbReference type="Gene3D" id="1.25.40.20">
    <property type="entry name" value="Ankyrin repeat-containing domain"/>
    <property type="match status" value="1"/>
</dbReference>
<reference evidence="7 8" key="1">
    <citation type="submission" date="2023-04" db="EMBL/GenBank/DDBJ databases">
        <title>Genome of Basidiobolus ranarum AG-B5.</title>
        <authorList>
            <person name="Stajich J.E."/>
            <person name="Carter-House D."/>
            <person name="Gryganskyi A."/>
        </authorList>
    </citation>
    <scope>NUCLEOTIDE SEQUENCE [LARGE SCALE GENOMIC DNA]</scope>
    <source>
        <strain evidence="7 8">AG-B5</strain>
    </source>
</reference>
<protein>
    <recommendedName>
        <fullName evidence="1">protein S-acyltransferase</fullName>
        <ecNumber evidence="1">2.3.1.225</ecNumber>
    </recommendedName>
</protein>
<feature type="compositionally biased region" description="Polar residues" evidence="5">
    <location>
        <begin position="25"/>
        <end position="47"/>
    </location>
</feature>
<feature type="transmembrane region" description="Helical" evidence="6">
    <location>
        <begin position="334"/>
        <end position="353"/>
    </location>
</feature>
<keyword evidence="7" id="KW-0808">Transferase</keyword>
<evidence type="ECO:0000313" key="7">
    <source>
        <dbReference type="EMBL" id="KAK9759967.1"/>
    </source>
</evidence>
<evidence type="ECO:0000256" key="5">
    <source>
        <dbReference type="SAM" id="MobiDB-lite"/>
    </source>
</evidence>
<dbReference type="EMBL" id="JASJQH010002736">
    <property type="protein sequence ID" value="KAK9759967.1"/>
    <property type="molecule type" value="Genomic_DNA"/>
</dbReference>
<feature type="region of interest" description="Disordered" evidence="5">
    <location>
        <begin position="1"/>
        <end position="47"/>
    </location>
</feature>
<keyword evidence="3 4" id="KW-0040">ANK repeat</keyword>
<dbReference type="EC" id="2.3.1.225" evidence="1"/>
<proteinExistence type="predicted"/>
<dbReference type="Pfam" id="PF12796">
    <property type="entry name" value="Ank_2"/>
    <property type="match status" value="2"/>
</dbReference>
<feature type="non-terminal residue" evidence="7">
    <location>
        <position position="388"/>
    </location>
</feature>
<dbReference type="PANTHER" id="PTHR24161:SF85">
    <property type="entry name" value="PALMITOYLTRANSFERASE HIP14"/>
    <property type="match status" value="1"/>
</dbReference>
<comment type="caution">
    <text evidence="7">The sequence shown here is derived from an EMBL/GenBank/DDBJ whole genome shotgun (WGS) entry which is preliminary data.</text>
</comment>
<accession>A0ABR2WEQ3</accession>
<feature type="compositionally biased region" description="Acidic residues" evidence="5">
    <location>
        <begin position="14"/>
        <end position="24"/>
    </location>
</feature>
<feature type="repeat" description="ANK" evidence="4">
    <location>
        <begin position="104"/>
        <end position="136"/>
    </location>
</feature>
<feature type="transmembrane region" description="Helical" evidence="6">
    <location>
        <begin position="365"/>
        <end position="387"/>
    </location>
</feature>
<keyword evidence="8" id="KW-1185">Reference proteome</keyword>
<evidence type="ECO:0000256" key="6">
    <source>
        <dbReference type="SAM" id="Phobius"/>
    </source>
</evidence>
<feature type="transmembrane region" description="Helical" evidence="6">
    <location>
        <begin position="309"/>
        <end position="328"/>
    </location>
</feature>
<dbReference type="Proteomes" id="UP001479436">
    <property type="component" value="Unassembled WGS sequence"/>
</dbReference>
<dbReference type="PROSITE" id="PS50297">
    <property type="entry name" value="ANK_REP_REGION"/>
    <property type="match status" value="4"/>
</dbReference>
<name>A0ABR2WEQ3_9FUNG</name>
<keyword evidence="6" id="KW-0812">Transmembrane</keyword>
<keyword evidence="6" id="KW-0472">Membrane</keyword>
<evidence type="ECO:0000256" key="4">
    <source>
        <dbReference type="PROSITE-ProRule" id="PRU00023"/>
    </source>
</evidence>
<sequence length="388" mass="42889">MLDKAEDKVHLLGDEGEDSPDLSEEGNNAQDTSIEQSTSSSKNITSPLKVNKSSPVVGITSGLPAGLPDTYDITIHQAAQQGNLIAIEHLIENGQASVNDRDPQNITALHWAAINNRMAIVQYFVDKGADLNALGGELNASPLQWACRQGLLDVVRYLIENGADPTLKDAQGFNSLHLSVHSNNPLLVLYLIAIGMDINCTDEQGHTALMWAAYQGDSYSVDIILRFDPVLNLQDATGFSALHWAVVKCSYDTILSLLSKGIDIELRDQNGKKAFDIVQEMKAERIWKRAIQASGLNKTPFRKDTTKKIIYALPFPCLFMVLQIFATFPWFMGLPFGVSVLLMLHLFVTKFLLRGQNMKAVMNTPYYSSIFQATLVYVAITWLFVIAP</sequence>